<evidence type="ECO:0000256" key="2">
    <source>
        <dbReference type="SAM" id="Phobius"/>
    </source>
</evidence>
<evidence type="ECO:0000313" key="4">
    <source>
        <dbReference type="Proteomes" id="UP000264353"/>
    </source>
</evidence>
<accession>A0A397YLP0</accession>
<organism evidence="3 4">
    <name type="scientific">Brassica campestris</name>
    <name type="common">Field mustard</name>
    <dbReference type="NCBI Taxonomy" id="3711"/>
    <lineage>
        <taxon>Eukaryota</taxon>
        <taxon>Viridiplantae</taxon>
        <taxon>Streptophyta</taxon>
        <taxon>Embryophyta</taxon>
        <taxon>Tracheophyta</taxon>
        <taxon>Spermatophyta</taxon>
        <taxon>Magnoliopsida</taxon>
        <taxon>eudicotyledons</taxon>
        <taxon>Gunneridae</taxon>
        <taxon>Pentapetalae</taxon>
        <taxon>rosids</taxon>
        <taxon>malvids</taxon>
        <taxon>Brassicales</taxon>
        <taxon>Brassicaceae</taxon>
        <taxon>Brassiceae</taxon>
        <taxon>Brassica</taxon>
    </lineage>
</organism>
<sequence length="221" mass="25766">MDSFFTGFFHSLGNFFGSPLDFLSGKSCSVAGNFSKPRDYILQNFIDSLTWNSLVCPSPWDVLCYVENFCVASLAKAALVIIVAYLFLFFIYMLYKIGFWHCIIHGFCRLLWAFVSSWFYIISYCCTFFCYDLLHTKRRRRRRKHRYTEVRKEERLRKSRRPRSHRVDVGVRKDHRSSDSALSQHAGGVGQVHGISVSRVSTFARKGSKRRGRVHHGPRRA</sequence>
<keyword evidence="2" id="KW-0472">Membrane</keyword>
<dbReference type="Proteomes" id="UP000264353">
    <property type="component" value="Chromosome A7"/>
</dbReference>
<evidence type="ECO:0000313" key="3">
    <source>
        <dbReference type="EMBL" id="RID53688.1"/>
    </source>
</evidence>
<protein>
    <submittedName>
        <fullName evidence="3">Uncharacterized protein</fullName>
    </submittedName>
</protein>
<reference evidence="3 4" key="1">
    <citation type="submission" date="2018-06" db="EMBL/GenBank/DDBJ databases">
        <title>WGS assembly of Brassica rapa FPsc.</title>
        <authorList>
            <person name="Bowman J."/>
            <person name="Kohchi T."/>
            <person name="Yamato K."/>
            <person name="Jenkins J."/>
            <person name="Shu S."/>
            <person name="Ishizaki K."/>
            <person name="Yamaoka S."/>
            <person name="Nishihama R."/>
            <person name="Nakamura Y."/>
            <person name="Berger F."/>
            <person name="Adam C."/>
            <person name="Aki S."/>
            <person name="Althoff F."/>
            <person name="Araki T."/>
            <person name="Arteaga-Vazquez M."/>
            <person name="Balasubrmanian S."/>
            <person name="Bauer D."/>
            <person name="Boehm C."/>
            <person name="Briginshaw L."/>
            <person name="Caballero-Perez J."/>
            <person name="Catarino B."/>
            <person name="Chen F."/>
            <person name="Chiyoda S."/>
            <person name="Chovatia M."/>
            <person name="Davies K."/>
            <person name="Delmans M."/>
            <person name="Demura T."/>
            <person name="Dierschke T."/>
            <person name="Dolan L."/>
            <person name="Dorantes-Acosta A."/>
            <person name="Eklund D."/>
            <person name="Florent S."/>
            <person name="Flores-Sandoval E."/>
            <person name="Fujiyama A."/>
            <person name="Fukuzawa H."/>
            <person name="Galik B."/>
            <person name="Grimanelli D."/>
            <person name="Grimwood J."/>
            <person name="Grossniklaus U."/>
            <person name="Hamada T."/>
            <person name="Haseloff J."/>
            <person name="Hetherington A."/>
            <person name="Higo A."/>
            <person name="Hirakawa Y."/>
            <person name="Hundley H."/>
            <person name="Ikeda Y."/>
            <person name="Inoue K."/>
            <person name="Inoue S."/>
            <person name="Ishida S."/>
            <person name="Jia Q."/>
            <person name="Kakita M."/>
            <person name="Kanazawa T."/>
            <person name="Kawai Y."/>
            <person name="Kawashima T."/>
            <person name="Kennedy M."/>
            <person name="Kinose K."/>
            <person name="Kinoshita T."/>
            <person name="Kohara Y."/>
            <person name="Koide E."/>
            <person name="Komatsu K."/>
            <person name="Kopischke S."/>
            <person name="Kubo M."/>
            <person name="Kyozuka J."/>
            <person name="Lagercrantz U."/>
            <person name="Lin S."/>
            <person name="Lindquist E."/>
            <person name="Lipzen A."/>
            <person name="Lu C."/>
            <person name="Luna E."/>
            <person name="Martienssen R."/>
            <person name="Minamino N."/>
            <person name="Mizutani M."/>
            <person name="Mizutani M."/>
            <person name="Mochizuki N."/>
            <person name="Monte I."/>
            <person name="Mosher R."/>
            <person name="Nagasaki H."/>
            <person name="Nakagami H."/>
            <person name="Naramoto S."/>
            <person name="Nishitani K."/>
            <person name="Ohtani M."/>
            <person name="Okamoto T."/>
            <person name="Okumura M."/>
            <person name="Phillips J."/>
            <person name="Pollak B."/>
            <person name="Reinders A."/>
            <person name="Roevekamp M."/>
            <person name="Sano R."/>
            <person name="Sawa S."/>
            <person name="Schmid M."/>
            <person name="Shirakawa M."/>
            <person name="Solano R."/>
            <person name="Spunde A."/>
            <person name="Suetsugu N."/>
            <person name="Sugano S."/>
            <person name="Sugiyama A."/>
            <person name="Sun R."/>
            <person name="Suzuki Y."/>
            <person name="Takenaka M."/>
            <person name="Takezawa D."/>
            <person name="Tomogane H."/>
            <person name="Tsuzuki M."/>
            <person name="Ueda T."/>
            <person name="Umeda M."/>
            <person name="Ward J."/>
            <person name="Watanabe Y."/>
            <person name="Yazaki K."/>
            <person name="Yokoyama R."/>
            <person name="Yoshitake Y."/>
            <person name="Yotsui I."/>
            <person name="Zachgo S."/>
            <person name="Schmutz J."/>
        </authorList>
    </citation>
    <scope>NUCLEOTIDE SEQUENCE [LARGE SCALE GENOMIC DNA]</scope>
    <source>
        <strain evidence="4">cv. B-3</strain>
    </source>
</reference>
<feature type="region of interest" description="Disordered" evidence="1">
    <location>
        <begin position="151"/>
        <end position="191"/>
    </location>
</feature>
<dbReference type="PANTHER" id="PTHR35278">
    <property type="entry name" value="TRANSMEMBRANE PROTEIN-RELATED"/>
    <property type="match status" value="1"/>
</dbReference>
<dbReference type="AlphaFoldDB" id="A0A397YLP0"/>
<dbReference type="EMBL" id="CM010634">
    <property type="protein sequence ID" value="RID53688.1"/>
    <property type="molecule type" value="Genomic_DNA"/>
</dbReference>
<feature type="transmembrane region" description="Helical" evidence="2">
    <location>
        <begin position="77"/>
        <end position="95"/>
    </location>
</feature>
<dbReference type="PANTHER" id="PTHR35278:SF1">
    <property type="entry name" value="F8K7.16"/>
    <property type="match status" value="1"/>
</dbReference>
<keyword evidence="2" id="KW-0812">Transmembrane</keyword>
<name>A0A397YLP0_BRACM</name>
<feature type="transmembrane region" description="Helical" evidence="2">
    <location>
        <begin position="110"/>
        <end position="134"/>
    </location>
</feature>
<proteinExistence type="predicted"/>
<evidence type="ECO:0000256" key="1">
    <source>
        <dbReference type="SAM" id="MobiDB-lite"/>
    </source>
</evidence>
<feature type="compositionally biased region" description="Basic and acidic residues" evidence="1">
    <location>
        <begin position="165"/>
        <end position="178"/>
    </location>
</feature>
<gene>
    <name evidence="3" type="ORF">BRARA_G01065</name>
</gene>
<keyword evidence="2" id="KW-1133">Transmembrane helix</keyword>